<feature type="transmembrane region" description="Helical" evidence="1">
    <location>
        <begin position="6"/>
        <end position="28"/>
    </location>
</feature>
<name>A0A1B8HMQ3_9GAMM</name>
<dbReference type="Proteomes" id="UP000092247">
    <property type="component" value="Unassembled WGS sequence"/>
</dbReference>
<sequence>MKTNVTNVLLNGALMMILGSTLVAGFVVSPGQAHRQENADSVIAEYWVDIESRDGLSLYSNKKNVRVDVVGEVPDEKDLPLPGERVALMFYENSQAQMCQDNRCMDAEVIVKKPAFLGGVDE</sequence>
<gene>
    <name evidence="2" type="ORF">AYY17_15760</name>
</gene>
<proteinExistence type="predicted"/>
<organism evidence="2 3">
    <name type="scientific">Morganella psychrotolerans</name>
    <dbReference type="NCBI Taxonomy" id="368603"/>
    <lineage>
        <taxon>Bacteria</taxon>
        <taxon>Pseudomonadati</taxon>
        <taxon>Pseudomonadota</taxon>
        <taxon>Gammaproteobacteria</taxon>
        <taxon>Enterobacterales</taxon>
        <taxon>Morganellaceae</taxon>
        <taxon>Morganella</taxon>
    </lineage>
</organism>
<keyword evidence="1" id="KW-1133">Transmembrane helix</keyword>
<evidence type="ECO:0000313" key="3">
    <source>
        <dbReference type="Proteomes" id="UP000092247"/>
    </source>
</evidence>
<reference evidence="2 3" key="1">
    <citation type="submission" date="2016-06" db="EMBL/GenBank/DDBJ databases">
        <authorList>
            <person name="Kjaerup R.B."/>
            <person name="Dalgaard T.S."/>
            <person name="Juul-Madsen H.R."/>
        </authorList>
    </citation>
    <scope>NUCLEOTIDE SEQUENCE [LARGE SCALE GENOMIC DNA]</scope>
    <source>
        <strain evidence="2 3">GCSL-Mp3</strain>
    </source>
</reference>
<dbReference type="EMBL" id="LZEX01000003">
    <property type="protein sequence ID" value="OBU10594.1"/>
    <property type="molecule type" value="Genomic_DNA"/>
</dbReference>
<keyword evidence="1" id="KW-0812">Transmembrane</keyword>
<evidence type="ECO:0000313" key="2">
    <source>
        <dbReference type="EMBL" id="OBU10594.1"/>
    </source>
</evidence>
<dbReference type="RefSeq" id="WP_067421857.1">
    <property type="nucleotide sequence ID" value="NZ_LZEX01000003.1"/>
</dbReference>
<dbReference type="AlphaFoldDB" id="A0A1B8HMQ3"/>
<comment type="caution">
    <text evidence="2">The sequence shown here is derived from an EMBL/GenBank/DDBJ whole genome shotgun (WGS) entry which is preliminary data.</text>
</comment>
<protein>
    <submittedName>
        <fullName evidence="2">Uncharacterized protein</fullName>
    </submittedName>
</protein>
<evidence type="ECO:0000256" key="1">
    <source>
        <dbReference type="SAM" id="Phobius"/>
    </source>
</evidence>
<accession>A0A1B8HMQ3</accession>
<dbReference type="GeneID" id="79718942"/>
<keyword evidence="1" id="KW-0472">Membrane</keyword>